<dbReference type="STRING" id="1758178.GCA_001550095_01065"/>
<gene>
    <name evidence="1" type="ORF">CEW89_17375</name>
</gene>
<dbReference type="OrthoDB" id="290218at2"/>
<protein>
    <recommendedName>
        <fullName evidence="3">Benzylsuccinate synthase subunit gamma</fullName>
    </recommendedName>
</protein>
<dbReference type="KEGG" id="ceh:CEW89_17375"/>
<dbReference type="RefSeq" id="WP_096806748.1">
    <property type="nucleotide sequence ID" value="NZ_CP022196.1"/>
</dbReference>
<proteinExistence type="predicted"/>
<evidence type="ECO:0000313" key="2">
    <source>
        <dbReference type="Proteomes" id="UP000217935"/>
    </source>
</evidence>
<dbReference type="EMBL" id="CP022196">
    <property type="protein sequence ID" value="ATG49184.1"/>
    <property type="molecule type" value="Genomic_DNA"/>
</dbReference>
<sequence>MSDTACKTCAFFEIKAAETDAKGECRFNPPTFLTEAEHKGMWPVVKSDDWCGQFEQNAA</sequence>
<evidence type="ECO:0000313" key="1">
    <source>
        <dbReference type="EMBL" id="ATG49184.1"/>
    </source>
</evidence>
<dbReference type="Proteomes" id="UP000217935">
    <property type="component" value="Chromosome"/>
</dbReference>
<accession>A0A291GGP6</accession>
<keyword evidence="2" id="KW-1185">Reference proteome</keyword>
<organism evidence="1 2">
    <name type="scientific">Celeribacter ethanolicus</name>
    <dbReference type="NCBI Taxonomy" id="1758178"/>
    <lineage>
        <taxon>Bacteria</taxon>
        <taxon>Pseudomonadati</taxon>
        <taxon>Pseudomonadota</taxon>
        <taxon>Alphaproteobacteria</taxon>
        <taxon>Rhodobacterales</taxon>
        <taxon>Roseobacteraceae</taxon>
        <taxon>Celeribacter</taxon>
    </lineage>
</organism>
<dbReference type="AlphaFoldDB" id="A0A291GGP6"/>
<evidence type="ECO:0008006" key="3">
    <source>
        <dbReference type="Google" id="ProtNLM"/>
    </source>
</evidence>
<name>A0A291GGP6_9RHOB</name>
<reference evidence="1 2" key="1">
    <citation type="submission" date="2017-06" db="EMBL/GenBank/DDBJ databases">
        <title>Celeribacter sp. TSPH2 complete genome sequence.</title>
        <authorList>
            <person name="Woo J.-H."/>
            <person name="Kim H.-S."/>
        </authorList>
    </citation>
    <scope>NUCLEOTIDE SEQUENCE [LARGE SCALE GENOMIC DNA]</scope>
    <source>
        <strain evidence="1 2">TSPH2</strain>
    </source>
</reference>